<dbReference type="OrthoDB" id="1937206at2759"/>
<dbReference type="AlphaFoldDB" id="A0A0D7BPT1"/>
<comment type="similarity">
    <text evidence="13">Belongs to the XPG/RAD2 endonuclease family. FEN1 subfamily.</text>
</comment>
<reference evidence="17 18" key="1">
    <citation type="journal article" date="2015" name="Fungal Genet. Biol.">
        <title>Evolution of novel wood decay mechanisms in Agaricales revealed by the genome sequences of Fistulina hepatica and Cylindrobasidium torrendii.</title>
        <authorList>
            <person name="Floudas D."/>
            <person name="Held B.W."/>
            <person name="Riley R."/>
            <person name="Nagy L.G."/>
            <person name="Koehler G."/>
            <person name="Ransdell A.S."/>
            <person name="Younus H."/>
            <person name="Chow J."/>
            <person name="Chiniquy J."/>
            <person name="Lipzen A."/>
            <person name="Tritt A."/>
            <person name="Sun H."/>
            <person name="Haridas S."/>
            <person name="LaButti K."/>
            <person name="Ohm R.A."/>
            <person name="Kues U."/>
            <person name="Blanchette R.A."/>
            <person name="Grigoriev I.V."/>
            <person name="Minto R.E."/>
            <person name="Hibbett D.S."/>
        </authorList>
    </citation>
    <scope>NUCLEOTIDE SEQUENCE [LARGE SCALE GENOMIC DNA]</scope>
    <source>
        <strain evidence="17 18">FP15055 ss-10</strain>
    </source>
</reference>
<dbReference type="SMART" id="SM00279">
    <property type="entry name" value="HhH2"/>
    <property type="match status" value="1"/>
</dbReference>
<dbReference type="GO" id="GO:0043137">
    <property type="term" value="P:DNA replication, removal of RNA primer"/>
    <property type="evidence" value="ECO:0007669"/>
    <property type="project" value="UniProtKB-UniRule"/>
</dbReference>
<dbReference type="SMART" id="SM00485">
    <property type="entry name" value="XPGN"/>
    <property type="match status" value="1"/>
</dbReference>
<dbReference type="Pfam" id="PF00752">
    <property type="entry name" value="XPG_N"/>
    <property type="match status" value="1"/>
</dbReference>
<dbReference type="GO" id="GO:0003677">
    <property type="term" value="F:DNA binding"/>
    <property type="evidence" value="ECO:0007669"/>
    <property type="project" value="UniProtKB-UniRule"/>
</dbReference>
<dbReference type="GO" id="GO:0005730">
    <property type="term" value="C:nucleolus"/>
    <property type="evidence" value="ECO:0007669"/>
    <property type="project" value="UniProtKB-SubCell"/>
</dbReference>
<keyword evidence="9 13" id="KW-0460">Magnesium</keyword>
<keyword evidence="11 13" id="KW-0234">DNA repair</keyword>
<keyword evidence="12 13" id="KW-0539">Nucleus</keyword>
<dbReference type="PANTHER" id="PTHR11081:SF9">
    <property type="entry name" value="FLAP ENDONUCLEASE 1"/>
    <property type="match status" value="1"/>
</dbReference>
<dbReference type="FunFam" id="3.40.50.1010:FF:000003">
    <property type="entry name" value="Flap endonuclease 1"/>
    <property type="match status" value="1"/>
</dbReference>
<evidence type="ECO:0000256" key="6">
    <source>
        <dbReference type="ARBA" id="ARBA00022763"/>
    </source>
</evidence>
<evidence type="ECO:0000256" key="14">
    <source>
        <dbReference type="SAM" id="MobiDB-lite"/>
    </source>
</evidence>
<dbReference type="Gene3D" id="1.10.150.20">
    <property type="entry name" value="5' to 3' exonuclease, C-terminal subdomain"/>
    <property type="match status" value="1"/>
</dbReference>
<proteinExistence type="inferred from homology"/>
<dbReference type="Gene3D" id="3.40.50.1010">
    <property type="entry name" value="5'-nuclease"/>
    <property type="match status" value="1"/>
</dbReference>
<keyword evidence="5 13" id="KW-0255">Endonuclease</keyword>
<dbReference type="EMBL" id="KN880452">
    <property type="protein sequence ID" value="KIY71616.1"/>
    <property type="molecule type" value="Genomic_DNA"/>
</dbReference>
<dbReference type="PROSITE" id="PS00841">
    <property type="entry name" value="XPG_1"/>
    <property type="match status" value="1"/>
</dbReference>
<dbReference type="InterPro" id="IPR008918">
    <property type="entry name" value="HhH2"/>
</dbReference>
<evidence type="ECO:0000256" key="5">
    <source>
        <dbReference type="ARBA" id="ARBA00022759"/>
    </source>
</evidence>
<dbReference type="InterPro" id="IPR006084">
    <property type="entry name" value="XPG/Rad2"/>
</dbReference>
<evidence type="ECO:0000256" key="7">
    <source>
        <dbReference type="ARBA" id="ARBA00022801"/>
    </source>
</evidence>
<keyword evidence="10 13" id="KW-0496">Mitochondrion</keyword>
<dbReference type="InterPro" id="IPR023426">
    <property type="entry name" value="Flap_endonuc"/>
</dbReference>
<dbReference type="InterPro" id="IPR029060">
    <property type="entry name" value="PIN-like_dom_sf"/>
</dbReference>
<keyword evidence="18" id="KW-1185">Reference proteome</keyword>
<dbReference type="GO" id="GO:0005739">
    <property type="term" value="C:mitochondrion"/>
    <property type="evidence" value="ECO:0007669"/>
    <property type="project" value="UniProtKB-SubCell"/>
</dbReference>
<dbReference type="GO" id="GO:0017108">
    <property type="term" value="F:5'-flap endonuclease activity"/>
    <property type="evidence" value="ECO:0007669"/>
    <property type="project" value="UniProtKB-UniRule"/>
</dbReference>
<evidence type="ECO:0000256" key="10">
    <source>
        <dbReference type="ARBA" id="ARBA00023128"/>
    </source>
</evidence>
<feature type="compositionally biased region" description="Acidic residues" evidence="14">
    <location>
        <begin position="295"/>
        <end position="304"/>
    </location>
</feature>
<evidence type="ECO:0000313" key="17">
    <source>
        <dbReference type="EMBL" id="KIY71616.1"/>
    </source>
</evidence>
<evidence type="ECO:0000256" key="12">
    <source>
        <dbReference type="ARBA" id="ARBA00023242"/>
    </source>
</evidence>
<dbReference type="CDD" id="cd09867">
    <property type="entry name" value="PIN_FEN1"/>
    <property type="match status" value="1"/>
</dbReference>
<evidence type="ECO:0000256" key="8">
    <source>
        <dbReference type="ARBA" id="ARBA00022839"/>
    </source>
</evidence>
<dbReference type="SMART" id="SM00484">
    <property type="entry name" value="XPGI"/>
    <property type="match status" value="1"/>
</dbReference>
<evidence type="ECO:0000256" key="13">
    <source>
        <dbReference type="HAMAP-Rule" id="MF_03140"/>
    </source>
</evidence>
<dbReference type="PANTHER" id="PTHR11081">
    <property type="entry name" value="FLAP ENDONUCLEASE FAMILY MEMBER"/>
    <property type="match status" value="1"/>
</dbReference>
<dbReference type="Proteomes" id="UP000054007">
    <property type="component" value="Unassembled WGS sequence"/>
</dbReference>
<dbReference type="STRING" id="1314674.A0A0D7BPT1"/>
<sequence length="438" mass="48639">MGIKGLTGLISEHAPNAIKEHDIKTLFGRKVAIDASMSIYQFLIAVRQRDGEMLQNDAGETTSHLMGFFYRTIRIVENGIKPAYIFDGKPPELKKGVLSQRLARREEAKEGGDEAKEVGTAEDVERFSRRTVKVTREHNEECRRLLGLMGIPVVIAPSEAEAQCAELARGGKVYAAGSEDMDTLTFSAPVLLRHLTFSEAKKQPISEINLKVALEGLGMEMEQFIELCILLGCDYLEPIKGVGPKSALKLIREHGTLKKVIKHLREKQAEKEEAAAAVVSEDEEDDQPAATSDIEPPDNSEGEEEAKPKPTPKPKAKKKGKGKAGTVVPEEWPWEEAKKFFIKPDVTPADDVELEWKNPDVDGLVKFLVVEKGFNEDRVRKGAEKLTKFLNAKQQGRLDGFFTVQPKPDKTKKDTKTGGKRKADKADDKKGKKARTKK</sequence>
<dbReference type="GO" id="GO:0005654">
    <property type="term" value="C:nucleoplasm"/>
    <property type="evidence" value="ECO:0007669"/>
    <property type="project" value="UniProtKB-SubCell"/>
</dbReference>
<dbReference type="Pfam" id="PF00867">
    <property type="entry name" value="XPG_I"/>
    <property type="match status" value="1"/>
</dbReference>
<name>A0A0D7BPT1_9AGAR</name>
<keyword evidence="2 13" id="KW-0235">DNA replication</keyword>
<dbReference type="SUPFAM" id="SSF88723">
    <property type="entry name" value="PIN domain-like"/>
    <property type="match status" value="1"/>
</dbReference>
<feature type="region of interest" description="Disordered" evidence="14">
    <location>
        <begin position="271"/>
        <end position="329"/>
    </location>
</feature>
<dbReference type="EC" id="3.1.-.-" evidence="13"/>
<dbReference type="GO" id="GO:0000287">
    <property type="term" value="F:magnesium ion binding"/>
    <property type="evidence" value="ECO:0007669"/>
    <property type="project" value="UniProtKB-UniRule"/>
</dbReference>
<dbReference type="HAMAP" id="MF_00614">
    <property type="entry name" value="Fen"/>
    <property type="match status" value="1"/>
</dbReference>
<dbReference type="PROSITE" id="PS00842">
    <property type="entry name" value="XPG_2"/>
    <property type="match status" value="1"/>
</dbReference>
<feature type="compositionally biased region" description="Basic residues" evidence="14">
    <location>
        <begin position="310"/>
        <end position="322"/>
    </location>
</feature>
<feature type="domain" description="XPG N-terminal" evidence="16">
    <location>
        <begin position="1"/>
        <end position="108"/>
    </location>
</feature>
<dbReference type="CDD" id="cd09907">
    <property type="entry name" value="H3TH_FEN1-Euk"/>
    <property type="match status" value="1"/>
</dbReference>
<evidence type="ECO:0000259" key="16">
    <source>
        <dbReference type="SMART" id="SM00485"/>
    </source>
</evidence>
<feature type="compositionally biased region" description="Basic and acidic residues" evidence="14">
    <location>
        <begin position="407"/>
        <end position="417"/>
    </location>
</feature>
<evidence type="ECO:0000256" key="11">
    <source>
        <dbReference type="ARBA" id="ARBA00023204"/>
    </source>
</evidence>
<protein>
    <recommendedName>
        <fullName evidence="13">Flap endonuclease 1</fullName>
        <shortName evidence="13">FEN-1</shortName>
        <ecNumber evidence="13">3.1.-.-</ecNumber>
    </recommendedName>
    <alternativeName>
        <fullName evidence="13">Flap structure-specific endonuclease 1</fullName>
    </alternativeName>
</protein>
<evidence type="ECO:0000256" key="9">
    <source>
        <dbReference type="ARBA" id="ARBA00022842"/>
    </source>
</evidence>
<dbReference type="InterPro" id="IPR006086">
    <property type="entry name" value="XPG-I_dom"/>
</dbReference>
<evidence type="ECO:0000256" key="1">
    <source>
        <dbReference type="ARBA" id="ARBA00022553"/>
    </source>
</evidence>
<evidence type="ECO:0000259" key="15">
    <source>
        <dbReference type="SMART" id="SM00484"/>
    </source>
</evidence>
<feature type="region of interest" description="Disordered" evidence="14">
    <location>
        <begin position="397"/>
        <end position="438"/>
    </location>
</feature>
<evidence type="ECO:0000313" key="18">
    <source>
        <dbReference type="Proteomes" id="UP000054007"/>
    </source>
</evidence>
<evidence type="ECO:0000256" key="2">
    <source>
        <dbReference type="ARBA" id="ARBA00022705"/>
    </source>
</evidence>
<dbReference type="InterPro" id="IPR006085">
    <property type="entry name" value="XPG_DNA_repair_N"/>
</dbReference>
<comment type="subcellular location">
    <subcellularLocation>
        <location evidence="13">Nucleus</location>
        <location evidence="13">Nucleolus</location>
    </subcellularLocation>
    <subcellularLocation>
        <location evidence="13">Nucleus</location>
        <location evidence="13">Nucleoplasm</location>
    </subcellularLocation>
    <subcellularLocation>
        <location evidence="13">Mitochondrion</location>
    </subcellularLocation>
    <text evidence="13">Resides mostly in the nucleoli and relocalizes to the nucleoplasm upon DNA damage.</text>
</comment>
<dbReference type="GO" id="GO:0008409">
    <property type="term" value="F:5'-3' exonuclease activity"/>
    <property type="evidence" value="ECO:0007669"/>
    <property type="project" value="UniProtKB-UniRule"/>
</dbReference>
<keyword evidence="4 13" id="KW-0479">Metal-binding</keyword>
<feature type="domain" description="XPG-I" evidence="15">
    <location>
        <begin position="147"/>
        <end position="219"/>
    </location>
</feature>
<dbReference type="PRINTS" id="PR00853">
    <property type="entry name" value="XPGRADSUPER"/>
</dbReference>
<keyword evidence="3 13" id="KW-0540">Nuclease</keyword>
<dbReference type="GO" id="GO:0006284">
    <property type="term" value="P:base-excision repair"/>
    <property type="evidence" value="ECO:0007669"/>
    <property type="project" value="UniProtKB-UniRule"/>
</dbReference>
<keyword evidence="1 13" id="KW-0597">Phosphoprotein</keyword>
<dbReference type="SUPFAM" id="SSF47807">
    <property type="entry name" value="5' to 3' exonuclease, C-terminal subdomain"/>
    <property type="match status" value="1"/>
</dbReference>
<dbReference type="InterPro" id="IPR019974">
    <property type="entry name" value="XPG_CS"/>
</dbReference>
<dbReference type="InterPro" id="IPR036279">
    <property type="entry name" value="5-3_exonuclease_C_sf"/>
</dbReference>
<evidence type="ECO:0000256" key="3">
    <source>
        <dbReference type="ARBA" id="ARBA00022722"/>
    </source>
</evidence>
<evidence type="ECO:0000256" key="4">
    <source>
        <dbReference type="ARBA" id="ARBA00022723"/>
    </source>
</evidence>
<gene>
    <name evidence="17" type="ORF">CYLTODRAFT_368949</name>
</gene>
<comment type="cofactor">
    <cofactor evidence="13">
        <name>Mg(2+)</name>
        <dbReference type="ChEBI" id="CHEBI:18420"/>
    </cofactor>
    <text evidence="13">Binds 2 magnesium ions per subunit. They probably participate in the reaction catalyzed by the enzyme. May bind an additional third magnesium ion after substrate binding.</text>
</comment>
<keyword evidence="6 13" id="KW-0227">DNA damage</keyword>
<comment type="function">
    <text evidence="13">Structure-specific nuclease with 5'-flap endonuclease and 5'-3' exonuclease activities involved in DNA replication and repair. During DNA replication, cleaves the 5'-overhanging flap structure that is generated by displacement synthesis when DNA polymerase encounters the 5'-end of a downstream Okazaki fragment. It enters the flap from the 5'-end and then tracks to cleave the flap base, leaving a nick for ligation. Also involved in the long patch base excision repair (LP-BER) pathway, by cleaving within the apurinic/apyrimidinic (AP) site-terminated flap. Acts as a genome stabilization factor that prevents flaps from equilibrating into structures that lead to duplications and deletions. Also possesses 5'-3' exonuclease activity on nicked or gapped double-stranded DNA, and exhibits RNase H activity. Also involved in replication and repair of rDNA and in repairing mitochondrial DNA.</text>
</comment>
<keyword evidence="8 13" id="KW-0269">Exonuclease</keyword>
<accession>A0A0D7BPT1</accession>
<organism evidence="17 18">
    <name type="scientific">Cylindrobasidium torrendii FP15055 ss-10</name>
    <dbReference type="NCBI Taxonomy" id="1314674"/>
    <lineage>
        <taxon>Eukaryota</taxon>
        <taxon>Fungi</taxon>
        <taxon>Dikarya</taxon>
        <taxon>Basidiomycota</taxon>
        <taxon>Agaricomycotina</taxon>
        <taxon>Agaricomycetes</taxon>
        <taxon>Agaricomycetidae</taxon>
        <taxon>Agaricales</taxon>
        <taxon>Marasmiineae</taxon>
        <taxon>Physalacriaceae</taxon>
        <taxon>Cylindrobasidium</taxon>
    </lineage>
</organism>
<keyword evidence="7 13" id="KW-0378">Hydrolase</keyword>